<evidence type="ECO:0000313" key="2">
    <source>
        <dbReference type="EMBL" id="QJH97860.1"/>
    </source>
</evidence>
<dbReference type="Pfam" id="PF06356">
    <property type="entry name" value="DUF1064"/>
    <property type="match status" value="1"/>
</dbReference>
<proteinExistence type="predicted"/>
<dbReference type="AlphaFoldDB" id="A0A6H1ZC05"/>
<evidence type="ECO:0008006" key="3">
    <source>
        <dbReference type="Google" id="ProtNLM"/>
    </source>
</evidence>
<reference evidence="1" key="1">
    <citation type="submission" date="2020-03" db="EMBL/GenBank/DDBJ databases">
        <title>The deep terrestrial virosphere.</title>
        <authorList>
            <person name="Holmfeldt K."/>
            <person name="Nilsson E."/>
            <person name="Simone D."/>
            <person name="Lopez-Fernandez M."/>
            <person name="Wu X."/>
            <person name="de Brujin I."/>
            <person name="Lundin D."/>
            <person name="Andersson A."/>
            <person name="Bertilsson S."/>
            <person name="Dopson M."/>
        </authorList>
    </citation>
    <scope>NUCLEOTIDE SEQUENCE</scope>
    <source>
        <strain evidence="1">TM448A00237</strain>
        <strain evidence="2">TM448B01100</strain>
    </source>
</reference>
<organism evidence="1">
    <name type="scientific">viral metagenome</name>
    <dbReference type="NCBI Taxonomy" id="1070528"/>
    <lineage>
        <taxon>unclassified sequences</taxon>
        <taxon>metagenomes</taxon>
        <taxon>organismal metagenomes</taxon>
    </lineage>
</organism>
<name>A0A6H1ZC05_9ZZZZ</name>
<gene>
    <name evidence="1" type="ORF">TM448A00237_0052</name>
    <name evidence="2" type="ORF">TM448B01100_0006</name>
</gene>
<sequence length="114" mass="13671">MNIVDYRNVKKVYIGTIKFDSKREAQRYQELLLLEKAHVITDIKCHPEFVLIPTFKKFGKTYRAIKYVADFVYTDLEKDKIMIEDVKGFSSQLFLVKQKLFEYFYKDLTITVIR</sequence>
<protein>
    <recommendedName>
        <fullName evidence="3">DUF1064 domain-containing protein</fullName>
    </recommendedName>
</protein>
<dbReference type="EMBL" id="MT144705">
    <property type="protein sequence ID" value="QJH97860.1"/>
    <property type="molecule type" value="Genomic_DNA"/>
</dbReference>
<dbReference type="InterPro" id="IPR009414">
    <property type="entry name" value="DUF1064"/>
</dbReference>
<accession>A0A6H1ZC05</accession>
<evidence type="ECO:0000313" key="1">
    <source>
        <dbReference type="EMBL" id="QJA45446.1"/>
    </source>
</evidence>
<dbReference type="EMBL" id="MT143990">
    <property type="protein sequence ID" value="QJA45446.1"/>
    <property type="molecule type" value="Genomic_DNA"/>
</dbReference>